<gene>
    <name evidence="2" type="ORF">KSS97_12870</name>
</gene>
<feature type="region of interest" description="Disordered" evidence="1">
    <location>
        <begin position="62"/>
        <end position="83"/>
    </location>
</feature>
<accession>A0ABX8QK83</accession>
<evidence type="ECO:0000256" key="1">
    <source>
        <dbReference type="SAM" id="MobiDB-lite"/>
    </source>
</evidence>
<dbReference type="RefSeq" id="WP_217861802.1">
    <property type="nucleotide sequence ID" value="NZ_CP077080.1"/>
</dbReference>
<organism evidence="2 3">
    <name type="scientific">Pseudomonas canavaninivorans</name>
    <dbReference type="NCBI Taxonomy" id="2842348"/>
    <lineage>
        <taxon>Bacteria</taxon>
        <taxon>Pseudomonadati</taxon>
        <taxon>Pseudomonadota</taxon>
        <taxon>Gammaproteobacteria</taxon>
        <taxon>Pseudomonadales</taxon>
        <taxon>Pseudomonadaceae</taxon>
        <taxon>Pseudomonas</taxon>
    </lineage>
</organism>
<sequence>MDYRQPWWHYDVTLFVMKGRVMEIGGRRVLMNEVIFVPDNDVVTFVCHVEGDDQLPVRMEFPEESFDENTPEEKRPKPQFSIDYKSPPDSIHIECVVLTFMNFGRGFGQSVSPVAIANSDSKETIFFLGSIQKMGKMRRVEFQLMVGEDSV</sequence>
<evidence type="ECO:0000313" key="2">
    <source>
        <dbReference type="EMBL" id="QXI55781.1"/>
    </source>
</evidence>
<reference evidence="2 3" key="1">
    <citation type="journal article" date="2021" name="Microorganisms">
        <title>The Ever-Expanding Pseudomonas Genus: Description of 43 New Species and Partition of the Pseudomonas putida Group.</title>
        <authorList>
            <person name="Girard L."/>
            <person name="Lood C."/>
            <person name="Hofte M."/>
            <person name="Vandamme P."/>
            <person name="Rokni-Zadeh H."/>
            <person name="van Noort V."/>
            <person name="Lavigne R."/>
            <person name="De Mot R."/>
        </authorList>
    </citation>
    <scope>NUCLEOTIDE SEQUENCE [LARGE SCALE GENOMIC DNA]</scope>
    <source>
        <strain evidence="2 3">SWRI17</strain>
    </source>
</reference>
<proteinExistence type="predicted"/>
<dbReference type="Proteomes" id="UP000824066">
    <property type="component" value="Chromosome"/>
</dbReference>
<name>A0ABX8QK83_PSECO</name>
<evidence type="ECO:0000313" key="3">
    <source>
        <dbReference type="Proteomes" id="UP000824066"/>
    </source>
</evidence>
<dbReference type="EMBL" id="CP077080">
    <property type="protein sequence ID" value="QXI55781.1"/>
    <property type="molecule type" value="Genomic_DNA"/>
</dbReference>
<protein>
    <submittedName>
        <fullName evidence="2">Uncharacterized protein</fullName>
    </submittedName>
</protein>
<keyword evidence="3" id="KW-1185">Reference proteome</keyword>